<keyword evidence="3" id="KW-1185">Reference proteome</keyword>
<feature type="compositionally biased region" description="Basic residues" evidence="1">
    <location>
        <begin position="104"/>
        <end position="116"/>
    </location>
</feature>
<feature type="region of interest" description="Disordered" evidence="1">
    <location>
        <begin position="27"/>
        <end position="48"/>
    </location>
</feature>
<protein>
    <submittedName>
        <fullName evidence="2">Uncharacterized protein</fullName>
    </submittedName>
</protein>
<evidence type="ECO:0000313" key="3">
    <source>
        <dbReference type="Proteomes" id="UP000541444"/>
    </source>
</evidence>
<proteinExistence type="predicted"/>
<accession>A0A7J7NSK6</accession>
<organism evidence="2 3">
    <name type="scientific">Kingdonia uniflora</name>
    <dbReference type="NCBI Taxonomy" id="39325"/>
    <lineage>
        <taxon>Eukaryota</taxon>
        <taxon>Viridiplantae</taxon>
        <taxon>Streptophyta</taxon>
        <taxon>Embryophyta</taxon>
        <taxon>Tracheophyta</taxon>
        <taxon>Spermatophyta</taxon>
        <taxon>Magnoliopsida</taxon>
        <taxon>Ranunculales</taxon>
        <taxon>Circaeasteraceae</taxon>
        <taxon>Kingdonia</taxon>
    </lineage>
</organism>
<name>A0A7J7NSK6_9MAGN</name>
<gene>
    <name evidence="2" type="ORF">GIB67_038720</name>
</gene>
<feature type="region of interest" description="Disordered" evidence="1">
    <location>
        <begin position="69"/>
        <end position="135"/>
    </location>
</feature>
<reference evidence="2 3" key="1">
    <citation type="journal article" date="2020" name="IScience">
        <title>Genome Sequencing of the Endangered Kingdonia uniflora (Circaeasteraceae, Ranunculales) Reveals Potential Mechanisms of Evolutionary Specialization.</title>
        <authorList>
            <person name="Sun Y."/>
            <person name="Deng T."/>
            <person name="Zhang A."/>
            <person name="Moore M.J."/>
            <person name="Landis J.B."/>
            <person name="Lin N."/>
            <person name="Zhang H."/>
            <person name="Zhang X."/>
            <person name="Huang J."/>
            <person name="Zhang X."/>
            <person name="Sun H."/>
            <person name="Wang H."/>
        </authorList>
    </citation>
    <scope>NUCLEOTIDE SEQUENCE [LARGE SCALE GENOMIC DNA]</scope>
    <source>
        <strain evidence="2">TB1705</strain>
        <tissue evidence="2">Leaf</tissue>
    </source>
</reference>
<dbReference type="Proteomes" id="UP000541444">
    <property type="component" value="Unassembled WGS sequence"/>
</dbReference>
<dbReference type="EMBL" id="JACGCM010000601">
    <property type="protein sequence ID" value="KAF6170187.1"/>
    <property type="molecule type" value="Genomic_DNA"/>
</dbReference>
<feature type="compositionally biased region" description="Polar residues" evidence="1">
    <location>
        <begin position="117"/>
        <end position="135"/>
    </location>
</feature>
<dbReference type="AlphaFoldDB" id="A0A7J7NSK6"/>
<evidence type="ECO:0000256" key="1">
    <source>
        <dbReference type="SAM" id="MobiDB-lite"/>
    </source>
</evidence>
<evidence type="ECO:0000313" key="2">
    <source>
        <dbReference type="EMBL" id="KAF6170187.1"/>
    </source>
</evidence>
<comment type="caution">
    <text evidence="2">The sequence shown here is derived from an EMBL/GenBank/DDBJ whole genome shotgun (WGS) entry which is preliminary data.</text>
</comment>
<feature type="compositionally biased region" description="Polar residues" evidence="1">
    <location>
        <begin position="83"/>
        <end position="103"/>
    </location>
</feature>
<sequence length="154" mass="16823">MALNISMKGVSSRKTFAFAKGLLTKAGEEQDNSLKTNCDEDENLENSRIDKGGEENKALDLTNANITLRNPPQKKVQGGKAGANNQVSVKETKTMSKVPTSNVRKVHPRQSSKTKGKVVNTNSVEHEIQPQTTQPKEFVELLNLSTSDEEGLSL</sequence>